<dbReference type="AlphaFoldDB" id="A0A1I7SQS8"/>
<dbReference type="WBParaSite" id="BXY_1539100.1">
    <property type="protein sequence ID" value="BXY_1539100.1"/>
    <property type="gene ID" value="BXY_1539100"/>
</dbReference>
<name>A0A1I7SQS8_BURXY</name>
<evidence type="ECO:0000313" key="3">
    <source>
        <dbReference type="Proteomes" id="UP000095284"/>
    </source>
</evidence>
<organism evidence="3 5">
    <name type="scientific">Bursaphelenchus xylophilus</name>
    <name type="common">Pinewood nematode worm</name>
    <name type="synonym">Aphelenchoides xylophilus</name>
    <dbReference type="NCBI Taxonomy" id="6326"/>
    <lineage>
        <taxon>Eukaryota</taxon>
        <taxon>Metazoa</taxon>
        <taxon>Ecdysozoa</taxon>
        <taxon>Nematoda</taxon>
        <taxon>Chromadorea</taxon>
        <taxon>Rhabditida</taxon>
        <taxon>Tylenchina</taxon>
        <taxon>Tylenchomorpha</taxon>
        <taxon>Aphelenchoidea</taxon>
        <taxon>Aphelenchoididae</taxon>
        <taxon>Bursaphelenchus</taxon>
    </lineage>
</organism>
<dbReference type="EMBL" id="CAJFCV020000003">
    <property type="protein sequence ID" value="CAG9110336.1"/>
    <property type="molecule type" value="Genomic_DNA"/>
</dbReference>
<gene>
    <name evidence="2" type="ORF">BXYJ_LOCUS7425</name>
</gene>
<dbReference type="Proteomes" id="UP000095284">
    <property type="component" value="Unplaced"/>
</dbReference>
<feature type="chain" id="PRO_5036022232" evidence="1">
    <location>
        <begin position="17"/>
        <end position="94"/>
    </location>
</feature>
<proteinExistence type="predicted"/>
<protein>
    <submittedName>
        <fullName evidence="2">(pine wood nematode) hypothetical protein</fullName>
    </submittedName>
</protein>
<accession>A0A1I7SQS8</accession>
<reference evidence="2" key="2">
    <citation type="submission" date="2020-09" db="EMBL/GenBank/DDBJ databases">
        <authorList>
            <person name="Kikuchi T."/>
        </authorList>
    </citation>
    <scope>NUCLEOTIDE SEQUENCE</scope>
    <source>
        <strain evidence="2">Ka4C1</strain>
    </source>
</reference>
<evidence type="ECO:0000313" key="4">
    <source>
        <dbReference type="Proteomes" id="UP000659654"/>
    </source>
</evidence>
<evidence type="ECO:0000313" key="5">
    <source>
        <dbReference type="WBParaSite" id="BXY_1539100.1"/>
    </source>
</evidence>
<dbReference type="Proteomes" id="UP000582659">
    <property type="component" value="Unassembled WGS sequence"/>
</dbReference>
<dbReference type="eggNOG" id="ENOG502SGFR">
    <property type="taxonomic scope" value="Eukaryota"/>
</dbReference>
<dbReference type="OrthoDB" id="5773239at2759"/>
<evidence type="ECO:0000256" key="1">
    <source>
        <dbReference type="SAM" id="SignalP"/>
    </source>
</evidence>
<evidence type="ECO:0000313" key="2">
    <source>
        <dbReference type="EMBL" id="CAD5222457.1"/>
    </source>
</evidence>
<keyword evidence="1" id="KW-0732">Signal</keyword>
<dbReference type="Proteomes" id="UP000659654">
    <property type="component" value="Unassembled WGS sequence"/>
</dbReference>
<reference evidence="5" key="1">
    <citation type="submission" date="2016-11" db="UniProtKB">
        <authorList>
            <consortium name="WormBaseParasite"/>
        </authorList>
    </citation>
    <scope>IDENTIFICATION</scope>
</reference>
<sequence length="94" mass="11339">MKLAILLFCLILAVNGFIRPKRQTYYYPEELRKYARPHAGTKFYQGTVGRYAPQDWPSWYTRTIFKWNGDSRMGPYHPNDVRYLAYQRARMRDP</sequence>
<feature type="signal peptide" evidence="1">
    <location>
        <begin position="1"/>
        <end position="16"/>
    </location>
</feature>
<keyword evidence="4" id="KW-1185">Reference proteome</keyword>
<dbReference type="EMBL" id="CAJFDI010000003">
    <property type="protein sequence ID" value="CAD5222457.1"/>
    <property type="molecule type" value="Genomic_DNA"/>
</dbReference>